<dbReference type="InterPro" id="IPR012902">
    <property type="entry name" value="N_methyl_site"/>
</dbReference>
<evidence type="ECO:0000313" key="5">
    <source>
        <dbReference type="Proteomes" id="UP000605259"/>
    </source>
</evidence>
<evidence type="ECO:0008006" key="6">
    <source>
        <dbReference type="Google" id="ProtNLM"/>
    </source>
</evidence>
<feature type="transmembrane region" description="Helical" evidence="3">
    <location>
        <begin position="13"/>
        <end position="36"/>
    </location>
</feature>
<evidence type="ECO:0000256" key="3">
    <source>
        <dbReference type="SAM" id="Phobius"/>
    </source>
</evidence>
<name>A0A917ATX3_9BACI</name>
<sequence>MRKSDKGFTLLEVLISFSIVILLTAFILPAFTLLLVERKNNTAQHAANVLLQEKMHEYMLNRAVTEEKDVINGVEYVVSWDEVSISIEWTDLLGRKKRKGRTISEY</sequence>
<accession>A0A917ATX3</accession>
<comment type="subcellular location">
    <subcellularLocation>
        <location evidence="1">Cell surface</location>
    </subcellularLocation>
</comment>
<dbReference type="AlphaFoldDB" id="A0A917ATX3"/>
<organism evidence="4 5">
    <name type="scientific">Priestia taiwanensis</name>
    <dbReference type="NCBI Taxonomy" id="1347902"/>
    <lineage>
        <taxon>Bacteria</taxon>
        <taxon>Bacillati</taxon>
        <taxon>Bacillota</taxon>
        <taxon>Bacilli</taxon>
        <taxon>Bacillales</taxon>
        <taxon>Bacillaceae</taxon>
        <taxon>Priestia</taxon>
    </lineage>
</organism>
<keyword evidence="5" id="KW-1185">Reference proteome</keyword>
<keyword evidence="2" id="KW-0178">Competence</keyword>
<keyword evidence="3" id="KW-0472">Membrane</keyword>
<dbReference type="PROSITE" id="PS00409">
    <property type="entry name" value="PROKAR_NTER_METHYL"/>
    <property type="match status" value="1"/>
</dbReference>
<dbReference type="GO" id="GO:0030420">
    <property type="term" value="P:establishment of competence for transformation"/>
    <property type="evidence" value="ECO:0007669"/>
    <property type="project" value="UniProtKB-KW"/>
</dbReference>
<dbReference type="Pfam" id="PF07963">
    <property type="entry name" value="N_methyl"/>
    <property type="match status" value="1"/>
</dbReference>
<dbReference type="InterPro" id="IPR053468">
    <property type="entry name" value="ComGE-like"/>
</dbReference>
<dbReference type="NCBIfam" id="NF041013">
    <property type="entry name" value="T4P_ComGE"/>
    <property type="match status" value="1"/>
</dbReference>
<dbReference type="RefSeq" id="WP_188388805.1">
    <property type="nucleotide sequence ID" value="NZ_BMFK01000002.1"/>
</dbReference>
<reference evidence="4" key="2">
    <citation type="submission" date="2020-09" db="EMBL/GenBank/DDBJ databases">
        <authorList>
            <person name="Sun Q."/>
            <person name="Zhou Y."/>
        </authorList>
    </citation>
    <scope>NUCLEOTIDE SEQUENCE</scope>
    <source>
        <strain evidence="4">CGMCC 1.12698</strain>
    </source>
</reference>
<gene>
    <name evidence="4" type="ORF">GCM10007140_24730</name>
</gene>
<dbReference type="Proteomes" id="UP000605259">
    <property type="component" value="Unassembled WGS sequence"/>
</dbReference>
<evidence type="ECO:0000256" key="1">
    <source>
        <dbReference type="ARBA" id="ARBA00004241"/>
    </source>
</evidence>
<keyword evidence="3" id="KW-1133">Transmembrane helix</keyword>
<evidence type="ECO:0000256" key="2">
    <source>
        <dbReference type="ARBA" id="ARBA00023287"/>
    </source>
</evidence>
<reference evidence="4" key="1">
    <citation type="journal article" date="2014" name="Int. J. Syst. Evol. Microbiol.">
        <title>Complete genome sequence of Corynebacterium casei LMG S-19264T (=DSM 44701T), isolated from a smear-ripened cheese.</title>
        <authorList>
            <consortium name="US DOE Joint Genome Institute (JGI-PGF)"/>
            <person name="Walter F."/>
            <person name="Albersmeier A."/>
            <person name="Kalinowski J."/>
            <person name="Ruckert C."/>
        </authorList>
    </citation>
    <scope>NUCLEOTIDE SEQUENCE</scope>
    <source>
        <strain evidence="4">CGMCC 1.12698</strain>
    </source>
</reference>
<protein>
    <recommendedName>
        <fullName evidence="6">Prepilin-type N-terminal cleavage/methylation domain-containing protein</fullName>
    </recommendedName>
</protein>
<proteinExistence type="predicted"/>
<keyword evidence="3" id="KW-0812">Transmembrane</keyword>
<comment type="caution">
    <text evidence="4">The sequence shown here is derived from an EMBL/GenBank/DDBJ whole genome shotgun (WGS) entry which is preliminary data.</text>
</comment>
<dbReference type="GO" id="GO:0009986">
    <property type="term" value="C:cell surface"/>
    <property type="evidence" value="ECO:0007669"/>
    <property type="project" value="UniProtKB-SubCell"/>
</dbReference>
<dbReference type="EMBL" id="BMFK01000002">
    <property type="protein sequence ID" value="GGE73904.1"/>
    <property type="molecule type" value="Genomic_DNA"/>
</dbReference>
<evidence type="ECO:0000313" key="4">
    <source>
        <dbReference type="EMBL" id="GGE73904.1"/>
    </source>
</evidence>